<dbReference type="InterPro" id="IPR051691">
    <property type="entry name" value="Metab_Enz_Cyan_OpOx_G3PDH"/>
</dbReference>
<name>A0A084JHP0_9CLOT</name>
<dbReference type="PRINTS" id="PR00368">
    <property type="entry name" value="FADPNR"/>
</dbReference>
<keyword evidence="1" id="KW-0560">Oxidoreductase</keyword>
<evidence type="ECO:0000259" key="2">
    <source>
        <dbReference type="Pfam" id="PF07992"/>
    </source>
</evidence>
<gene>
    <name evidence="3" type="ORF">IO99_02185</name>
</gene>
<dbReference type="EMBL" id="JPMD01000002">
    <property type="protein sequence ID" value="KEZ88474.1"/>
    <property type="molecule type" value="Genomic_DNA"/>
</dbReference>
<feature type="domain" description="FAD/NAD(P)-binding" evidence="2">
    <location>
        <begin position="4"/>
        <end position="310"/>
    </location>
</feature>
<dbReference type="eggNOG" id="COG0446">
    <property type="taxonomic scope" value="Bacteria"/>
</dbReference>
<dbReference type="Gene3D" id="3.50.50.60">
    <property type="entry name" value="FAD/NAD(P)-binding domain"/>
    <property type="match status" value="2"/>
</dbReference>
<comment type="caution">
    <text evidence="3">The sequence shown here is derived from an EMBL/GenBank/DDBJ whole genome shotgun (WGS) entry which is preliminary data.</text>
</comment>
<evidence type="ECO:0000313" key="4">
    <source>
        <dbReference type="Proteomes" id="UP000028542"/>
    </source>
</evidence>
<dbReference type="SUPFAM" id="SSF51905">
    <property type="entry name" value="FAD/NAD(P)-binding domain"/>
    <property type="match status" value="1"/>
</dbReference>
<dbReference type="PRINTS" id="PR00469">
    <property type="entry name" value="PNDRDTASEII"/>
</dbReference>
<protein>
    <recommendedName>
        <fullName evidence="2">FAD/NAD(P)-binding domain-containing protein</fullName>
    </recommendedName>
</protein>
<keyword evidence="4" id="KW-1185">Reference proteome</keyword>
<proteinExistence type="predicted"/>
<dbReference type="InterPro" id="IPR036188">
    <property type="entry name" value="FAD/NAD-bd_sf"/>
</dbReference>
<reference evidence="3 4" key="1">
    <citation type="submission" date="2014-07" db="EMBL/GenBank/DDBJ databases">
        <title>Draft genome of Clostridium sulfidigenes 113A isolated from sediments associated with methane hydrate from Krishna Godavari basin.</title>
        <authorList>
            <person name="Honkalas V.S."/>
            <person name="Dabir A.P."/>
            <person name="Arora P."/>
            <person name="Dhakephalkar P.K."/>
        </authorList>
    </citation>
    <scope>NUCLEOTIDE SEQUENCE [LARGE SCALE GENOMIC DNA]</scope>
    <source>
        <strain evidence="3 4">113A</strain>
    </source>
</reference>
<dbReference type="STRING" id="318464.IO99_02185"/>
<sequence length="325" mass="35042">MEAFDLIVIGAGVSGVMAAVEAKSRGVNRVIVIDRDIEPGGAMLSCVQAGFYYKSIKENLAAPELISGLVKDALNLGVIIKCDTTVLEIKKNKEVVMVNSKEGIKTIKAKSIILAMGSRERPFGYKNILGYGLAGITTACSTLKYINRKGVLPGKRCIVLGSDDIGILAARTLVLEGANVISMIETSGAIRAVSNKAKEYVEDFNIPVLFNHRVVKIYGTHRVTGVDIVHLDEEYNVIEGTSKYVDCDTLVLCMNLKPDTAIAEKMGIDIEKEKGGIFISDKMETSMKGIFACGAVVDGYTNVEKIMNQGKLAAKYAAEYLCGVQ</sequence>
<evidence type="ECO:0000313" key="3">
    <source>
        <dbReference type="EMBL" id="KEZ88474.1"/>
    </source>
</evidence>
<dbReference type="InterPro" id="IPR023753">
    <property type="entry name" value="FAD/NAD-binding_dom"/>
</dbReference>
<dbReference type="RefSeq" id="WP_035129649.1">
    <property type="nucleotide sequence ID" value="NZ_JPMD01000002.1"/>
</dbReference>
<dbReference type="Proteomes" id="UP000028542">
    <property type="component" value="Unassembled WGS sequence"/>
</dbReference>
<dbReference type="PANTHER" id="PTHR42949">
    <property type="entry name" value="ANAEROBIC GLYCEROL-3-PHOSPHATE DEHYDROGENASE SUBUNIT B"/>
    <property type="match status" value="1"/>
</dbReference>
<dbReference type="Pfam" id="PF07992">
    <property type="entry name" value="Pyr_redox_2"/>
    <property type="match status" value="1"/>
</dbReference>
<accession>A0A084JHP0</accession>
<dbReference type="AlphaFoldDB" id="A0A084JHP0"/>
<dbReference type="PANTHER" id="PTHR42949:SF3">
    <property type="entry name" value="ANAEROBIC GLYCEROL-3-PHOSPHATE DEHYDROGENASE SUBUNIT B"/>
    <property type="match status" value="1"/>
</dbReference>
<evidence type="ECO:0000256" key="1">
    <source>
        <dbReference type="ARBA" id="ARBA00023002"/>
    </source>
</evidence>
<organism evidence="3 4">
    <name type="scientific">Clostridium sulfidigenes</name>
    <dbReference type="NCBI Taxonomy" id="318464"/>
    <lineage>
        <taxon>Bacteria</taxon>
        <taxon>Bacillati</taxon>
        <taxon>Bacillota</taxon>
        <taxon>Clostridia</taxon>
        <taxon>Eubacteriales</taxon>
        <taxon>Clostridiaceae</taxon>
        <taxon>Clostridium</taxon>
    </lineage>
</organism>
<dbReference type="GO" id="GO:0016491">
    <property type="term" value="F:oxidoreductase activity"/>
    <property type="evidence" value="ECO:0007669"/>
    <property type="project" value="UniProtKB-KW"/>
</dbReference>